<evidence type="ECO:0000256" key="1">
    <source>
        <dbReference type="ARBA" id="ARBA00004141"/>
    </source>
</evidence>
<dbReference type="Gene3D" id="1.20.1070.10">
    <property type="entry name" value="Rhodopsin 7-helix transmembrane proteins"/>
    <property type="match status" value="1"/>
</dbReference>
<dbReference type="RefSeq" id="XP_045565072.1">
    <property type="nucleotide sequence ID" value="XM_045709116.1"/>
</dbReference>
<comment type="subcellular location">
    <subcellularLocation>
        <location evidence="1">Membrane</location>
        <topology evidence="1">Multi-pass membrane protein</topology>
    </subcellularLocation>
</comment>
<dbReference type="Pfam" id="PF00002">
    <property type="entry name" value="7tm_2"/>
    <property type="match status" value="1"/>
</dbReference>
<protein>
    <submittedName>
        <fullName evidence="8">Adhesion G protein-coupled receptor G3</fullName>
    </submittedName>
</protein>
<accession>A0ABM3E1Z0</accession>
<feature type="transmembrane region" description="Helical" evidence="5">
    <location>
        <begin position="314"/>
        <end position="336"/>
    </location>
</feature>
<evidence type="ECO:0000256" key="2">
    <source>
        <dbReference type="ARBA" id="ARBA00022692"/>
    </source>
</evidence>
<dbReference type="InterPro" id="IPR000832">
    <property type="entry name" value="GPCR_2_secretin-like"/>
</dbReference>
<proteinExistence type="predicted"/>
<dbReference type="PRINTS" id="PR00249">
    <property type="entry name" value="GPCRSECRETIN"/>
</dbReference>
<feature type="domain" description="G-protein coupled receptors family 2 profile 2" evidence="6">
    <location>
        <begin position="117"/>
        <end position="366"/>
    </location>
</feature>
<keyword evidence="7" id="KW-1185">Reference proteome</keyword>
<dbReference type="PROSITE" id="PS50261">
    <property type="entry name" value="G_PROTEIN_RECEP_F2_4"/>
    <property type="match status" value="1"/>
</dbReference>
<feature type="transmembrane region" description="Helical" evidence="5">
    <location>
        <begin position="114"/>
        <end position="137"/>
    </location>
</feature>
<evidence type="ECO:0000256" key="3">
    <source>
        <dbReference type="ARBA" id="ARBA00022989"/>
    </source>
</evidence>
<keyword evidence="3 5" id="KW-1133">Transmembrane helix</keyword>
<reference evidence="8" key="1">
    <citation type="submission" date="2025-08" db="UniProtKB">
        <authorList>
            <consortium name="RefSeq"/>
        </authorList>
    </citation>
    <scope>IDENTIFICATION</scope>
</reference>
<feature type="transmembrane region" description="Helical" evidence="5">
    <location>
        <begin position="274"/>
        <end position="293"/>
    </location>
</feature>
<evidence type="ECO:0000259" key="6">
    <source>
        <dbReference type="PROSITE" id="PS50261"/>
    </source>
</evidence>
<organism evidence="7 8">
    <name type="scientific">Salmo salar</name>
    <name type="common">Atlantic salmon</name>
    <dbReference type="NCBI Taxonomy" id="8030"/>
    <lineage>
        <taxon>Eukaryota</taxon>
        <taxon>Metazoa</taxon>
        <taxon>Chordata</taxon>
        <taxon>Craniata</taxon>
        <taxon>Vertebrata</taxon>
        <taxon>Euteleostomi</taxon>
        <taxon>Actinopterygii</taxon>
        <taxon>Neopterygii</taxon>
        <taxon>Teleostei</taxon>
        <taxon>Protacanthopterygii</taxon>
        <taxon>Salmoniformes</taxon>
        <taxon>Salmonidae</taxon>
        <taxon>Salmoninae</taxon>
        <taxon>Salmo</taxon>
    </lineage>
</organism>
<evidence type="ECO:0000256" key="5">
    <source>
        <dbReference type="SAM" id="Phobius"/>
    </source>
</evidence>
<feature type="transmembrane region" description="Helical" evidence="5">
    <location>
        <begin position="221"/>
        <end position="242"/>
    </location>
</feature>
<dbReference type="Proteomes" id="UP001652741">
    <property type="component" value="Chromosome ssa26"/>
</dbReference>
<gene>
    <name evidence="8" type="primary">LOC106586986</name>
</gene>
<keyword evidence="8" id="KW-0675">Receptor</keyword>
<evidence type="ECO:0000313" key="7">
    <source>
        <dbReference type="Proteomes" id="UP001652741"/>
    </source>
</evidence>
<keyword evidence="2 5" id="KW-0812">Transmembrane</keyword>
<evidence type="ECO:0000313" key="8">
    <source>
        <dbReference type="RefSeq" id="XP_045565072.1"/>
    </source>
</evidence>
<dbReference type="PANTHER" id="PTHR12011:SF326">
    <property type="entry name" value="ADHESION G-PROTEIN COUPLED RECEPTOR G5"/>
    <property type="match status" value="1"/>
</dbReference>
<dbReference type="InterPro" id="IPR017981">
    <property type="entry name" value="GPCR_2-like_7TM"/>
</dbReference>
<feature type="transmembrane region" description="Helical" evidence="5">
    <location>
        <begin position="188"/>
        <end position="209"/>
    </location>
</feature>
<keyword evidence="4 5" id="KW-0472">Membrane</keyword>
<name>A0ABM3E1Z0_SALSA</name>
<sequence>MALPSTNNATLEEMDDIWLEIPTEALHVFLGDTAEEVNLGAFWFEHESMFPVEENDNELLNSRVVAIDDGEDISGLTNHIKVKFLFQNASLRDLDKVCFVDGSGSSASLSSSSVWLLTLLSRVGCGISLCFLCLALLIHLRRGKSDDSLCIHIHLCVALLCLNLTFLVNDSLASLGVHGLCVATAAATHYSLLCTLTWFSMEGFHLYLLIIRVFNIHVNRYLLKLSLVGWGIPGIVVTIIVACGKYGEYRIYQQDGGAVKMCWLTDSAVTTVSFSYFVLTFVVNTLCFGSVTVKVVRAHRQSPVLRERGMSRGTVLSLLGLAWLLGVSWGVMFFQFGPLRETAFYIFCTINSLHGEIRYSPYSHSHQVHTCTHAYTHSSPVYRSTIPCKFKDKSSS</sequence>
<feature type="transmembrane region" description="Helical" evidence="5">
    <location>
        <begin position="149"/>
        <end position="168"/>
    </location>
</feature>
<evidence type="ECO:0000256" key="4">
    <source>
        <dbReference type="ARBA" id="ARBA00023136"/>
    </source>
</evidence>
<dbReference type="PANTHER" id="PTHR12011">
    <property type="entry name" value="ADHESION G-PROTEIN COUPLED RECEPTOR"/>
    <property type="match status" value="1"/>
</dbReference>
<dbReference type="GeneID" id="106586986"/>